<keyword evidence="6" id="KW-0732">Signal</keyword>
<evidence type="ECO:0000256" key="2">
    <source>
        <dbReference type="ARBA" id="ARBA00022670"/>
    </source>
</evidence>
<gene>
    <name evidence="7" type="ORF">BOX37_26475</name>
</gene>
<evidence type="ECO:0000256" key="5">
    <source>
        <dbReference type="ARBA" id="ARBA00023157"/>
    </source>
</evidence>
<dbReference type="OrthoDB" id="4519518at2"/>
<name>A0A1J0VXS5_9NOCA</name>
<sequence length="241" mass="26031">MFGWSPPVVLRTLLAIAATATLGAAAIVHQAPIADATNRAVVVHPGLPIRTTTEEDGNLIGFQCTVGLTGFVGAARYAVTAGHCRRPGVVTDDKGNPIGWYESYQPDQGLTLGFALIRLYEGVGVSASMGSFGLSSVEMNPRRGQRVCKIGATTGWNCGTVTKVEEGVIYTTRDLWFEHGDSGGVVYRHTADGHAAFVGIAMAYVNDRDREAIVEPADWLFDQIQRYGPAANEPFKWYRVR</sequence>
<evidence type="ECO:0008006" key="9">
    <source>
        <dbReference type="Google" id="ProtNLM"/>
    </source>
</evidence>
<evidence type="ECO:0000256" key="1">
    <source>
        <dbReference type="ARBA" id="ARBA00007664"/>
    </source>
</evidence>
<reference evidence="7" key="1">
    <citation type="submission" date="2016-11" db="EMBL/GenBank/DDBJ databases">
        <authorList>
            <person name="Jaros S."/>
            <person name="Januszkiewicz K."/>
            <person name="Wedrychowicz H."/>
        </authorList>
    </citation>
    <scope>NUCLEOTIDE SEQUENCE [LARGE SCALE GENOMIC DNA]</scope>
    <source>
        <strain evidence="7">Y48</strain>
    </source>
</reference>
<protein>
    <recommendedName>
        <fullName evidence="9">Peptidase S1 domain-containing protein</fullName>
    </recommendedName>
</protein>
<dbReference type="GO" id="GO:0004252">
    <property type="term" value="F:serine-type endopeptidase activity"/>
    <property type="evidence" value="ECO:0007669"/>
    <property type="project" value="InterPro"/>
</dbReference>
<evidence type="ECO:0000256" key="3">
    <source>
        <dbReference type="ARBA" id="ARBA00022801"/>
    </source>
</evidence>
<accession>A0A1J0VXS5</accession>
<dbReference type="EMBL" id="CP018082">
    <property type="protein sequence ID" value="APE36888.1"/>
    <property type="molecule type" value="Genomic_DNA"/>
</dbReference>
<proteinExistence type="inferred from homology"/>
<dbReference type="RefSeq" id="WP_071930073.1">
    <property type="nucleotide sequence ID" value="NZ_CP018082.1"/>
</dbReference>
<keyword evidence="5" id="KW-1015">Disulfide bond</keyword>
<organism evidence="7 8">
    <name type="scientific">Nocardia mangyaensis</name>
    <dbReference type="NCBI Taxonomy" id="2213200"/>
    <lineage>
        <taxon>Bacteria</taxon>
        <taxon>Bacillati</taxon>
        <taxon>Actinomycetota</taxon>
        <taxon>Actinomycetes</taxon>
        <taxon>Mycobacteriales</taxon>
        <taxon>Nocardiaceae</taxon>
        <taxon>Nocardia</taxon>
    </lineage>
</organism>
<keyword evidence="3" id="KW-0378">Hydrolase</keyword>
<dbReference type="AlphaFoldDB" id="A0A1J0VXS5"/>
<evidence type="ECO:0000313" key="7">
    <source>
        <dbReference type="EMBL" id="APE36888.1"/>
    </source>
</evidence>
<dbReference type="GO" id="GO:0006508">
    <property type="term" value="P:proteolysis"/>
    <property type="evidence" value="ECO:0007669"/>
    <property type="project" value="UniProtKB-KW"/>
</dbReference>
<dbReference type="Proteomes" id="UP000183810">
    <property type="component" value="Chromosome"/>
</dbReference>
<keyword evidence="2" id="KW-0645">Protease</keyword>
<dbReference type="InterPro" id="IPR009003">
    <property type="entry name" value="Peptidase_S1_PA"/>
</dbReference>
<evidence type="ECO:0000256" key="4">
    <source>
        <dbReference type="ARBA" id="ARBA00022825"/>
    </source>
</evidence>
<dbReference type="InterPro" id="IPR001316">
    <property type="entry name" value="Pept_S1A_streptogrisin"/>
</dbReference>
<feature type="signal peptide" evidence="6">
    <location>
        <begin position="1"/>
        <end position="30"/>
    </location>
</feature>
<dbReference type="SUPFAM" id="SSF50494">
    <property type="entry name" value="Trypsin-like serine proteases"/>
    <property type="match status" value="1"/>
</dbReference>
<keyword evidence="8" id="KW-1185">Reference proteome</keyword>
<feature type="chain" id="PRO_5039552762" description="Peptidase S1 domain-containing protein" evidence="6">
    <location>
        <begin position="31"/>
        <end position="241"/>
    </location>
</feature>
<evidence type="ECO:0000256" key="6">
    <source>
        <dbReference type="SAM" id="SignalP"/>
    </source>
</evidence>
<dbReference type="PRINTS" id="PR00861">
    <property type="entry name" value="ALYTICPTASE"/>
</dbReference>
<comment type="similarity">
    <text evidence="1">Belongs to the peptidase S1 family.</text>
</comment>
<dbReference type="InterPro" id="IPR043504">
    <property type="entry name" value="Peptidase_S1_PA_chymotrypsin"/>
</dbReference>
<dbReference type="Gene3D" id="2.40.10.10">
    <property type="entry name" value="Trypsin-like serine proteases"/>
    <property type="match status" value="2"/>
</dbReference>
<keyword evidence="4" id="KW-0720">Serine protease</keyword>
<evidence type="ECO:0000313" key="8">
    <source>
        <dbReference type="Proteomes" id="UP000183810"/>
    </source>
</evidence>
<dbReference type="KEGG" id="nsl:BOX37_26475"/>